<sequence length="300" mass="32927">MDEEHIHRLNQTEEDLPPILVHYSTLRVIDGVHRLRAATLRGKREIEVEFFYGDEDEAFIRAVAENTRHGLPLPLADRRAAASRIIAARPHWSDQAIGLCSGLSAKTVAALRRRSTGDSPESNTRTGVDGRTRPVNGADGRRRAAREIGLRPDASLREIARVAGVSLGTAHDVRRRLRRGEDPVPLGLRRAEEPARPRREEGKEGDEAPRAPAAAGAAGAVDPSSLLEGLTRDPSLRQSLQGRRLLQLLHTRSVAAADWSALVDAIPPHRVATIVAIARQYAESWEHFARALENREGPPA</sequence>
<feature type="compositionally biased region" description="Low complexity" evidence="1">
    <location>
        <begin position="210"/>
        <end position="220"/>
    </location>
</feature>
<dbReference type="Proteomes" id="UP000572680">
    <property type="component" value="Unassembled WGS sequence"/>
</dbReference>
<feature type="region of interest" description="Disordered" evidence="1">
    <location>
        <begin position="112"/>
        <end position="147"/>
    </location>
</feature>
<comment type="caution">
    <text evidence="2">The sequence shown here is derived from an EMBL/GenBank/DDBJ whole genome shotgun (WGS) entry which is preliminary data.</text>
</comment>
<feature type="compositionally biased region" description="Polar residues" evidence="1">
    <location>
        <begin position="117"/>
        <end position="126"/>
    </location>
</feature>
<name>A0A7W3LRN0_ACTNM</name>
<evidence type="ECO:0000313" key="2">
    <source>
        <dbReference type="EMBL" id="MBA8953030.1"/>
    </source>
</evidence>
<organism evidence="2 3">
    <name type="scientific">Actinomadura namibiensis</name>
    <dbReference type="NCBI Taxonomy" id="182080"/>
    <lineage>
        <taxon>Bacteria</taxon>
        <taxon>Bacillati</taxon>
        <taxon>Actinomycetota</taxon>
        <taxon>Actinomycetes</taxon>
        <taxon>Streptosporangiales</taxon>
        <taxon>Thermomonosporaceae</taxon>
        <taxon>Actinomadura</taxon>
    </lineage>
</organism>
<reference evidence="2 3" key="1">
    <citation type="submission" date="2020-08" db="EMBL/GenBank/DDBJ databases">
        <title>Genomic Encyclopedia of Type Strains, Phase IV (KMG-IV): sequencing the most valuable type-strain genomes for metagenomic binning, comparative biology and taxonomic classification.</title>
        <authorList>
            <person name="Goeker M."/>
        </authorList>
    </citation>
    <scope>NUCLEOTIDE SEQUENCE [LARGE SCALE GENOMIC DNA]</scope>
    <source>
        <strain evidence="2 3">DSM 44197</strain>
    </source>
</reference>
<evidence type="ECO:0000313" key="3">
    <source>
        <dbReference type="Proteomes" id="UP000572680"/>
    </source>
</evidence>
<dbReference type="InterPro" id="IPR036086">
    <property type="entry name" value="ParB/Sulfiredoxin_sf"/>
</dbReference>
<protein>
    <submittedName>
        <fullName evidence="2">ParB-like chromosome segregation protein Spo0J</fullName>
    </submittedName>
</protein>
<gene>
    <name evidence="2" type="ORF">HNR61_004680</name>
</gene>
<accession>A0A7W3LRN0</accession>
<dbReference type="SUPFAM" id="SSF110849">
    <property type="entry name" value="ParB/Sulfiredoxin"/>
    <property type="match status" value="1"/>
</dbReference>
<feature type="region of interest" description="Disordered" evidence="1">
    <location>
        <begin position="176"/>
        <end position="229"/>
    </location>
</feature>
<dbReference type="EMBL" id="JACJIA010000006">
    <property type="protein sequence ID" value="MBA8953030.1"/>
    <property type="molecule type" value="Genomic_DNA"/>
</dbReference>
<feature type="compositionally biased region" description="Basic and acidic residues" evidence="1">
    <location>
        <begin position="189"/>
        <end position="209"/>
    </location>
</feature>
<evidence type="ECO:0000256" key="1">
    <source>
        <dbReference type="SAM" id="MobiDB-lite"/>
    </source>
</evidence>
<proteinExistence type="predicted"/>
<keyword evidence="3" id="KW-1185">Reference proteome</keyword>
<dbReference type="AlphaFoldDB" id="A0A7W3LRN0"/>